<dbReference type="CDD" id="cd07361">
    <property type="entry name" value="MEMO_like"/>
    <property type="match status" value="1"/>
</dbReference>
<evidence type="ECO:0000313" key="3">
    <source>
        <dbReference type="Proteomes" id="UP000712673"/>
    </source>
</evidence>
<dbReference type="InterPro" id="IPR002737">
    <property type="entry name" value="MEMO1_fam"/>
</dbReference>
<comment type="caution">
    <text evidence="2">The sequence shown here is derived from an EMBL/GenBank/DDBJ whole genome shotgun (WGS) entry which is preliminary data.</text>
</comment>
<proteinExistence type="inferred from homology"/>
<dbReference type="Proteomes" id="UP000712673">
    <property type="component" value="Unassembled WGS sequence"/>
</dbReference>
<evidence type="ECO:0000313" key="2">
    <source>
        <dbReference type="EMBL" id="MBM3223427.1"/>
    </source>
</evidence>
<accession>A0A937VYQ5</accession>
<dbReference type="NCBIfam" id="TIGR04336">
    <property type="entry name" value="AmmeMemoSam_B"/>
    <property type="match status" value="1"/>
</dbReference>
<name>A0A937VYQ5_UNCTE</name>
<dbReference type="PANTHER" id="PTHR11060">
    <property type="entry name" value="PROTEIN MEMO1"/>
    <property type="match status" value="1"/>
</dbReference>
<sequence>MALPALRLIDAFAVEQQGQRYICLRDPDGVVEHQVLLTPPAFFIACQLDGRRDVPDIQQVFARQYSGQRVAAEDIRRIVAHLDENGFLQTPRFVALQRRLVEEYTHAAVRPAYLAGRSYPAEAGALRVFLDDFFVRDGGPGAWQHTGRSQAAPPARCLIAPHIDFHRGGHSYAHGYWHLYQQGQPETVFIFGVAHASPPVPFLLTKKHFATPFGTLETDQDIVRRLEAVCTWDPYAHEMVHRTEHSIEFQAVMLAYLYGPHVRIVPILCAAFGPPMELSPSIPMPAVETFLETCRDVVDAAPGRVSVVAGADLAHVGRRFGDAFDIHEAIVHDVAGRDHEDLQHALRGDALGFYHSVLRDQNARRVCGLNCIYAALKTVDGAGGRGAMLHYDYAHDPAGGIVSFVNVLFP</sequence>
<dbReference type="EMBL" id="VGLS01000142">
    <property type="protein sequence ID" value="MBM3223427.1"/>
    <property type="molecule type" value="Genomic_DNA"/>
</dbReference>
<comment type="similarity">
    <text evidence="1">Belongs to the MEMO1 family.</text>
</comment>
<dbReference type="PANTHER" id="PTHR11060:SF0">
    <property type="entry name" value="PROTEIN MEMO1"/>
    <property type="match status" value="1"/>
</dbReference>
<organism evidence="2 3">
    <name type="scientific">Tectimicrobiota bacterium</name>
    <dbReference type="NCBI Taxonomy" id="2528274"/>
    <lineage>
        <taxon>Bacteria</taxon>
        <taxon>Pseudomonadati</taxon>
        <taxon>Nitrospinota/Tectimicrobiota group</taxon>
        <taxon>Candidatus Tectimicrobiota</taxon>
    </lineage>
</organism>
<protein>
    <submittedName>
        <fullName evidence="2">AmmeMemoRadiSam system protein B</fullName>
    </submittedName>
</protein>
<dbReference type="AlphaFoldDB" id="A0A937VYQ5"/>
<gene>
    <name evidence="2" type="primary">amrB</name>
    <name evidence="2" type="ORF">FJZ47_06470</name>
</gene>
<reference evidence="2" key="1">
    <citation type="submission" date="2019-03" db="EMBL/GenBank/DDBJ databases">
        <title>Lake Tanganyika Metagenome-Assembled Genomes (MAGs).</title>
        <authorList>
            <person name="Tran P."/>
        </authorList>
    </citation>
    <scope>NUCLEOTIDE SEQUENCE</scope>
    <source>
        <strain evidence="2">K_DeepCast_65m_m2_066</strain>
    </source>
</reference>
<dbReference type="Pfam" id="PF01875">
    <property type="entry name" value="Memo"/>
    <property type="match status" value="1"/>
</dbReference>
<evidence type="ECO:0000256" key="1">
    <source>
        <dbReference type="ARBA" id="ARBA00006315"/>
    </source>
</evidence>
<dbReference type="Gene3D" id="3.40.830.10">
    <property type="entry name" value="LigB-like"/>
    <property type="match status" value="1"/>
</dbReference>